<comment type="caution">
    <text evidence="2">The sequence shown here is derived from an EMBL/GenBank/DDBJ whole genome shotgun (WGS) entry which is preliminary data.</text>
</comment>
<dbReference type="EMBL" id="JASXSX010000001">
    <property type="protein sequence ID" value="MDT3766627.1"/>
    <property type="molecule type" value="Genomic_DNA"/>
</dbReference>
<evidence type="ECO:0000256" key="1">
    <source>
        <dbReference type="SAM" id="Phobius"/>
    </source>
</evidence>
<protein>
    <recommendedName>
        <fullName evidence="4">Pilus assembly protein TadE</fullName>
    </recommendedName>
</protein>
<evidence type="ECO:0000313" key="3">
    <source>
        <dbReference type="Proteomes" id="UP001247542"/>
    </source>
</evidence>
<evidence type="ECO:0000313" key="2">
    <source>
        <dbReference type="EMBL" id="MDT3766627.1"/>
    </source>
</evidence>
<keyword evidence="1" id="KW-1133">Transmembrane helix</keyword>
<feature type="transmembrane region" description="Helical" evidence="1">
    <location>
        <begin position="20"/>
        <end position="41"/>
    </location>
</feature>
<dbReference type="Proteomes" id="UP001247542">
    <property type="component" value="Unassembled WGS sequence"/>
</dbReference>
<reference evidence="2 3" key="1">
    <citation type="submission" date="2023-06" db="EMBL/GenBank/DDBJ databases">
        <title>Draft genome sequence of Gleimia hominis type strain CCUG 57540T.</title>
        <authorList>
            <person name="Salva-Serra F."/>
            <person name="Cardew S."/>
            <person name="Jensie Markopoulos S."/>
            <person name="Ohlen M."/>
            <person name="Inganas E."/>
            <person name="Svensson-Stadler L."/>
            <person name="Moore E.R.B."/>
        </authorList>
    </citation>
    <scope>NUCLEOTIDE SEQUENCE [LARGE SCALE GENOMIC DNA]</scope>
    <source>
        <strain evidence="2 3">CCUG 57540</strain>
    </source>
</reference>
<gene>
    <name evidence="2" type="ORF">QS713_00890</name>
</gene>
<organism evidence="2 3">
    <name type="scientific">Gleimia hominis</name>
    <dbReference type="NCBI Taxonomy" id="595468"/>
    <lineage>
        <taxon>Bacteria</taxon>
        <taxon>Bacillati</taxon>
        <taxon>Actinomycetota</taxon>
        <taxon>Actinomycetes</taxon>
        <taxon>Actinomycetales</taxon>
        <taxon>Actinomycetaceae</taxon>
        <taxon>Gleimia</taxon>
    </lineage>
</organism>
<name>A0ABU3IAV1_9ACTO</name>
<proteinExistence type="predicted"/>
<dbReference type="RefSeq" id="WP_313271680.1">
    <property type="nucleotide sequence ID" value="NZ_JASXSX010000001.1"/>
</dbReference>
<sequence length="117" mass="11779">MSNVYSDRGEQGMVSAETAVTIPAVLAVLVLVLGAATVGLAKADACQVARTAAREASIGQTTGAAAQMGRGSVSRPTSVTIAQQGDTYVATVTASHAFAAVMPARCEVVSSKEDPEP</sequence>
<accession>A0ABU3IAV1</accession>
<evidence type="ECO:0008006" key="4">
    <source>
        <dbReference type="Google" id="ProtNLM"/>
    </source>
</evidence>
<keyword evidence="3" id="KW-1185">Reference proteome</keyword>
<keyword evidence="1" id="KW-0812">Transmembrane</keyword>
<keyword evidence="1" id="KW-0472">Membrane</keyword>